<gene>
    <name evidence="1" type="ORF">CPELLU_LOCUS8486</name>
</gene>
<protein>
    <submittedName>
        <fullName evidence="1">9289_t:CDS:1</fullName>
    </submittedName>
</protein>
<evidence type="ECO:0000313" key="1">
    <source>
        <dbReference type="EMBL" id="CAG8633052.1"/>
    </source>
</evidence>
<organism evidence="1 2">
    <name type="scientific">Cetraspora pellucida</name>
    <dbReference type="NCBI Taxonomy" id="1433469"/>
    <lineage>
        <taxon>Eukaryota</taxon>
        <taxon>Fungi</taxon>
        <taxon>Fungi incertae sedis</taxon>
        <taxon>Mucoromycota</taxon>
        <taxon>Glomeromycotina</taxon>
        <taxon>Glomeromycetes</taxon>
        <taxon>Diversisporales</taxon>
        <taxon>Gigasporaceae</taxon>
        <taxon>Cetraspora</taxon>
    </lineage>
</organism>
<dbReference type="EMBL" id="CAJVQA010006050">
    <property type="protein sequence ID" value="CAG8633052.1"/>
    <property type="molecule type" value="Genomic_DNA"/>
</dbReference>
<dbReference type="Proteomes" id="UP000789759">
    <property type="component" value="Unassembled WGS sequence"/>
</dbReference>
<reference evidence="1" key="1">
    <citation type="submission" date="2021-06" db="EMBL/GenBank/DDBJ databases">
        <authorList>
            <person name="Kallberg Y."/>
            <person name="Tangrot J."/>
            <person name="Rosling A."/>
        </authorList>
    </citation>
    <scope>NUCLEOTIDE SEQUENCE</scope>
    <source>
        <strain evidence="1">FL966</strain>
    </source>
</reference>
<name>A0A9N9DEX3_9GLOM</name>
<keyword evidence="2" id="KW-1185">Reference proteome</keyword>
<proteinExistence type="predicted"/>
<sequence>MKAFNFSDASNDSNENLVCESNENITKKQFLEADKVEPNPESQKHSKHMYISKRIDVEEVTKKISKISDLLDSEISDSTKIPISKLIDLVEITEDYC</sequence>
<dbReference type="AlphaFoldDB" id="A0A9N9DEX3"/>
<evidence type="ECO:0000313" key="2">
    <source>
        <dbReference type="Proteomes" id="UP000789759"/>
    </source>
</evidence>
<accession>A0A9N9DEX3</accession>
<comment type="caution">
    <text evidence="1">The sequence shown here is derived from an EMBL/GenBank/DDBJ whole genome shotgun (WGS) entry which is preliminary data.</text>
</comment>